<name>A0A2S0I008_9FLAO</name>
<dbReference type="KEGG" id="aue:C5O00_11485"/>
<dbReference type="InterPro" id="IPR008969">
    <property type="entry name" value="CarboxyPept-like_regulatory"/>
</dbReference>
<dbReference type="Gene3D" id="2.60.40.1120">
    <property type="entry name" value="Carboxypeptidase-like, regulatory domain"/>
    <property type="match status" value="1"/>
</dbReference>
<dbReference type="RefSeq" id="WP_105216993.1">
    <property type="nucleotide sequence ID" value="NZ_CP027062.1"/>
</dbReference>
<evidence type="ECO:0008006" key="4">
    <source>
        <dbReference type="Google" id="ProtNLM"/>
    </source>
</evidence>
<evidence type="ECO:0000313" key="3">
    <source>
        <dbReference type="Proteomes" id="UP000238442"/>
    </source>
</evidence>
<dbReference type="EMBL" id="CP027062">
    <property type="protein sequence ID" value="AVI51753.1"/>
    <property type="molecule type" value="Genomic_DNA"/>
</dbReference>
<dbReference type="Proteomes" id="UP000238442">
    <property type="component" value="Chromosome"/>
</dbReference>
<proteinExistence type="predicted"/>
<protein>
    <recommendedName>
        <fullName evidence="4">CarboxypepD_reg-like domain-containing protein</fullName>
    </recommendedName>
</protein>
<gene>
    <name evidence="2" type="ORF">C5O00_11485</name>
</gene>
<dbReference type="SUPFAM" id="SSF49464">
    <property type="entry name" value="Carboxypeptidase regulatory domain-like"/>
    <property type="match status" value="1"/>
</dbReference>
<keyword evidence="1" id="KW-0732">Signal</keyword>
<dbReference type="AlphaFoldDB" id="A0A2S0I008"/>
<organism evidence="2 3">
    <name type="scientific">Pukyongia salina</name>
    <dbReference type="NCBI Taxonomy" id="2094025"/>
    <lineage>
        <taxon>Bacteria</taxon>
        <taxon>Pseudomonadati</taxon>
        <taxon>Bacteroidota</taxon>
        <taxon>Flavobacteriia</taxon>
        <taxon>Flavobacteriales</taxon>
        <taxon>Flavobacteriaceae</taxon>
        <taxon>Pukyongia</taxon>
    </lineage>
</organism>
<dbReference type="Pfam" id="PF13715">
    <property type="entry name" value="CarbopepD_reg_2"/>
    <property type="match status" value="1"/>
</dbReference>
<reference evidence="2 3" key="1">
    <citation type="submission" date="2018-02" db="EMBL/GenBank/DDBJ databases">
        <title>Genomic analysis of the strain RR4-38 isolated from a seawater recirculating aquaculture system.</title>
        <authorList>
            <person name="Kim Y.-S."/>
            <person name="Jang Y.H."/>
            <person name="Kim K.-H."/>
        </authorList>
    </citation>
    <scope>NUCLEOTIDE SEQUENCE [LARGE SCALE GENOMIC DNA]</scope>
    <source>
        <strain evidence="2 3">RR4-38</strain>
    </source>
</reference>
<evidence type="ECO:0000256" key="1">
    <source>
        <dbReference type="SAM" id="SignalP"/>
    </source>
</evidence>
<evidence type="ECO:0000313" key="2">
    <source>
        <dbReference type="EMBL" id="AVI51753.1"/>
    </source>
</evidence>
<dbReference type="OrthoDB" id="1413766at2"/>
<accession>A0A2S0I008</accession>
<feature type="chain" id="PRO_5015403478" description="CarboxypepD_reg-like domain-containing protein" evidence="1">
    <location>
        <begin position="27"/>
        <end position="423"/>
    </location>
</feature>
<feature type="signal peptide" evidence="1">
    <location>
        <begin position="1"/>
        <end position="26"/>
    </location>
</feature>
<sequence>MKTLLSYVVTLLLFFSGVGLMPSAYAQVIDYKEYNGTVVDAITNDPLISVSIKLSNSNLGSITNDEGAFSIKVPDGREIDAVEFSLLGYESLSLPISQLTTGKNRIKLTPRVTQLTQINIATFKSAEALVKAVFAKKAENNMKQSAVMTAFYRETIKKRNRNVSLTEAVVNVYKQPYSSAEKDMVGLHKARKSTDYRRLDTVALKLQGGPFSTLYLDIMKYPEYIFTPTTLDEYHFSFGPPSTVNNKAVYVVNFKQKEFVDVPRYYGSLFIDSETLALSSAIYSLNLTGFEKDANTMFVKKKPRDIDVTPLSASYRVDYREKDGQWYYGYGSVDLSFKVKKRHRLFNSVYTLSSEMAVTDWEANTTGARLKGKDRLKPTVIMTDAVSGFSDPDFWGPYNVIEPEKSIESAINKIQRKLRRDNS</sequence>
<keyword evidence="3" id="KW-1185">Reference proteome</keyword>